<evidence type="ECO:0000313" key="3">
    <source>
        <dbReference type="Proteomes" id="UP000309872"/>
    </source>
</evidence>
<dbReference type="EMBL" id="SUKA01000001">
    <property type="protein sequence ID" value="TJY68640.1"/>
    <property type="molecule type" value="Genomic_DNA"/>
</dbReference>
<reference evidence="2 3" key="1">
    <citation type="submission" date="2019-04" db="EMBL/GenBank/DDBJ databases">
        <title>Sphingobacterium olei sp. nov., isolated from oil-contaminated soil.</title>
        <authorList>
            <person name="Liu B."/>
        </authorList>
    </citation>
    <scope>NUCLEOTIDE SEQUENCE [LARGE SCALE GENOMIC DNA]</scope>
    <source>
        <strain evidence="2 3">Y3L14</strain>
    </source>
</reference>
<dbReference type="Pfam" id="PF08379">
    <property type="entry name" value="Bact_transglu_N"/>
    <property type="match status" value="1"/>
</dbReference>
<proteinExistence type="predicted"/>
<name>A0A4U0H9U6_9SPHI</name>
<sequence>MSKYSVVHLTRYVYPSDVTDSANQFILSPKSDDMQQILKHQISVIPNVNIDVFSDYFGNEVGVFTLVGPHRSLEIRADMEVVTFASTEPIAEISVVEQWADLELKKWEFPYIDFLYLENINCKAEVNAIFDDYVIKEMHIVDVVRMLSTYIYTNFTYRQGVTTVESTVDEIWKLRAGVCQDFAHLLITMLRMQDIPSRYISGYICPSNSEMRGEGATHAWVEVYIPSIGWRGIDPTNNCWVSDRHIKIAYGRDFKDCTPVKGTYKGPSAHTLAVSVIITNEKTKEKTADPIEPAYVSVTTDEQVEKSNLYQRYLETQQQQQQQQ</sequence>
<feature type="domain" description="Transglutaminase-like" evidence="1">
    <location>
        <begin position="171"/>
        <end position="237"/>
    </location>
</feature>
<dbReference type="PANTHER" id="PTHR33490:SF6">
    <property type="entry name" value="SLL1049 PROTEIN"/>
    <property type="match status" value="1"/>
</dbReference>
<dbReference type="PANTHER" id="PTHR33490">
    <property type="entry name" value="BLR5614 PROTEIN-RELATED"/>
    <property type="match status" value="1"/>
</dbReference>
<dbReference type="Pfam" id="PF01841">
    <property type="entry name" value="Transglut_core"/>
    <property type="match status" value="1"/>
</dbReference>
<evidence type="ECO:0000259" key="1">
    <source>
        <dbReference type="SMART" id="SM00460"/>
    </source>
</evidence>
<dbReference type="Gene3D" id="3.10.620.30">
    <property type="match status" value="1"/>
</dbReference>
<gene>
    <name evidence="2" type="ORF">FAZ19_05120</name>
</gene>
<dbReference type="OrthoDB" id="9804872at2"/>
<protein>
    <submittedName>
        <fullName evidence="2">Transglutaminase family protein</fullName>
    </submittedName>
</protein>
<dbReference type="SMART" id="SM00460">
    <property type="entry name" value="TGc"/>
    <property type="match status" value="1"/>
</dbReference>
<dbReference type="InterPro" id="IPR038765">
    <property type="entry name" value="Papain-like_cys_pep_sf"/>
</dbReference>
<dbReference type="InterPro" id="IPR002931">
    <property type="entry name" value="Transglutaminase-like"/>
</dbReference>
<dbReference type="RefSeq" id="WP_136819583.1">
    <property type="nucleotide sequence ID" value="NZ_BMJX01000001.1"/>
</dbReference>
<evidence type="ECO:0000313" key="2">
    <source>
        <dbReference type="EMBL" id="TJY68640.1"/>
    </source>
</evidence>
<dbReference type="AlphaFoldDB" id="A0A4U0H9U6"/>
<comment type="caution">
    <text evidence="2">The sequence shown here is derived from an EMBL/GenBank/DDBJ whole genome shotgun (WGS) entry which is preliminary data.</text>
</comment>
<dbReference type="InterPro" id="IPR013589">
    <property type="entry name" value="Bac_transglu_N"/>
</dbReference>
<keyword evidence="3" id="KW-1185">Reference proteome</keyword>
<dbReference type="Proteomes" id="UP000309872">
    <property type="component" value="Unassembled WGS sequence"/>
</dbReference>
<dbReference type="SUPFAM" id="SSF54001">
    <property type="entry name" value="Cysteine proteinases"/>
    <property type="match status" value="1"/>
</dbReference>
<accession>A0A4U0H9U6</accession>
<organism evidence="2 3">
    <name type="scientific">Sphingobacterium alkalisoli</name>
    <dbReference type="NCBI Taxonomy" id="1874115"/>
    <lineage>
        <taxon>Bacteria</taxon>
        <taxon>Pseudomonadati</taxon>
        <taxon>Bacteroidota</taxon>
        <taxon>Sphingobacteriia</taxon>
        <taxon>Sphingobacteriales</taxon>
        <taxon>Sphingobacteriaceae</taxon>
        <taxon>Sphingobacterium</taxon>
    </lineage>
</organism>